<accession>A0A371EJ60</accession>
<dbReference type="PANTHER" id="PTHR32108:SF9">
    <property type="entry name" value="REVERSE TRANSCRIPTASE RNASE H-LIKE DOMAIN-CONTAINING PROTEIN"/>
    <property type="match status" value="1"/>
</dbReference>
<evidence type="ECO:0000313" key="2">
    <source>
        <dbReference type="Proteomes" id="UP000257109"/>
    </source>
</evidence>
<comment type="caution">
    <text evidence="1">The sequence shown here is derived from an EMBL/GenBank/DDBJ whole genome shotgun (WGS) entry which is preliminary data.</text>
</comment>
<dbReference type="AlphaFoldDB" id="A0A371EJ60"/>
<proteinExistence type="predicted"/>
<feature type="non-terminal residue" evidence="1">
    <location>
        <position position="1"/>
    </location>
</feature>
<name>A0A371EJ60_MUCPR</name>
<organism evidence="1 2">
    <name type="scientific">Mucuna pruriens</name>
    <name type="common">Velvet bean</name>
    <name type="synonym">Dolichos pruriens</name>
    <dbReference type="NCBI Taxonomy" id="157652"/>
    <lineage>
        <taxon>Eukaryota</taxon>
        <taxon>Viridiplantae</taxon>
        <taxon>Streptophyta</taxon>
        <taxon>Embryophyta</taxon>
        <taxon>Tracheophyta</taxon>
        <taxon>Spermatophyta</taxon>
        <taxon>Magnoliopsida</taxon>
        <taxon>eudicotyledons</taxon>
        <taxon>Gunneridae</taxon>
        <taxon>Pentapetalae</taxon>
        <taxon>rosids</taxon>
        <taxon>fabids</taxon>
        <taxon>Fabales</taxon>
        <taxon>Fabaceae</taxon>
        <taxon>Papilionoideae</taxon>
        <taxon>50 kb inversion clade</taxon>
        <taxon>NPAAA clade</taxon>
        <taxon>indigoferoid/millettioid clade</taxon>
        <taxon>Phaseoleae</taxon>
        <taxon>Mucuna</taxon>
    </lineage>
</organism>
<gene>
    <name evidence="1" type="ORF">CR513_55165</name>
</gene>
<dbReference type="Proteomes" id="UP000257109">
    <property type="component" value="Unassembled WGS sequence"/>
</dbReference>
<evidence type="ECO:0000313" key="1">
    <source>
        <dbReference type="EMBL" id="RDX66105.1"/>
    </source>
</evidence>
<sequence length="159" mass="17938">MCYGLGWLDGGRIPFEPAGQSRVCLSCIHRGKRHEVSNIAKTGRVTRSGRIFALEGLWNRDPPSTRKEKAVEAPKKIVTEEEVHEFLKMIHHSKYEILDQLHKTPARVSFLSLLINSEGHHEHLLKVLSDAHGVINNISAIHHLSFSKDEVLAEGRSHN</sequence>
<dbReference type="OrthoDB" id="1736143at2759"/>
<keyword evidence="2" id="KW-1185">Reference proteome</keyword>
<dbReference type="PANTHER" id="PTHR32108">
    <property type="entry name" value="DNA-DIRECTED RNA POLYMERASE SUBUNIT ALPHA"/>
    <property type="match status" value="1"/>
</dbReference>
<reference evidence="1" key="1">
    <citation type="submission" date="2018-05" db="EMBL/GenBank/DDBJ databases">
        <title>Draft genome of Mucuna pruriens seed.</title>
        <authorList>
            <person name="Nnadi N.E."/>
            <person name="Vos R."/>
            <person name="Hasami M.H."/>
            <person name="Devisetty U.K."/>
            <person name="Aguiy J.C."/>
        </authorList>
    </citation>
    <scope>NUCLEOTIDE SEQUENCE [LARGE SCALE GENOMIC DNA]</scope>
    <source>
        <strain evidence="1">JCA_2017</strain>
    </source>
</reference>
<protein>
    <submittedName>
        <fullName evidence="1">Uncharacterized protein</fullName>
    </submittedName>
</protein>
<dbReference type="EMBL" id="QJKJ01013588">
    <property type="protein sequence ID" value="RDX66105.1"/>
    <property type="molecule type" value="Genomic_DNA"/>
</dbReference>